<sequence length="125" mass="14297">MTYVLSHRCWQDEPSTDSDERFEETMHSLFLAAARIGSLTILQLVCDALQLQEPTTRLTQLPRLVSERMMNDAASHGHLDMLRHLHDVYGFACTDNVRQVARCNGRKKVLRYLSSVKCEVGVSYL</sequence>
<dbReference type="AlphaFoldDB" id="T0RJQ9"/>
<dbReference type="VEuPathDB" id="FungiDB:SDRG_09785"/>
<dbReference type="EMBL" id="JH767163">
    <property type="protein sequence ID" value="EQC32458.1"/>
    <property type="molecule type" value="Genomic_DNA"/>
</dbReference>
<reference evidence="1 2" key="1">
    <citation type="submission" date="2012-04" db="EMBL/GenBank/DDBJ databases">
        <title>The Genome Sequence of Saprolegnia declina VS20.</title>
        <authorList>
            <consortium name="The Broad Institute Genome Sequencing Platform"/>
            <person name="Russ C."/>
            <person name="Nusbaum C."/>
            <person name="Tyler B."/>
            <person name="van West P."/>
            <person name="Dieguez-Uribeondo J."/>
            <person name="de Bruijn I."/>
            <person name="Tripathy S."/>
            <person name="Jiang R."/>
            <person name="Young S.K."/>
            <person name="Zeng Q."/>
            <person name="Gargeya S."/>
            <person name="Fitzgerald M."/>
            <person name="Haas B."/>
            <person name="Abouelleil A."/>
            <person name="Alvarado L."/>
            <person name="Arachchi H.M."/>
            <person name="Berlin A."/>
            <person name="Chapman S.B."/>
            <person name="Goldberg J."/>
            <person name="Griggs A."/>
            <person name="Gujja S."/>
            <person name="Hansen M."/>
            <person name="Howarth C."/>
            <person name="Imamovic A."/>
            <person name="Larimer J."/>
            <person name="McCowen C."/>
            <person name="Montmayeur A."/>
            <person name="Murphy C."/>
            <person name="Neiman D."/>
            <person name="Pearson M."/>
            <person name="Priest M."/>
            <person name="Roberts A."/>
            <person name="Saif S."/>
            <person name="Shea T."/>
            <person name="Sisk P."/>
            <person name="Sykes S."/>
            <person name="Wortman J."/>
            <person name="Nusbaum C."/>
            <person name="Birren B."/>
        </authorList>
    </citation>
    <scope>NUCLEOTIDE SEQUENCE [LARGE SCALE GENOMIC DNA]</scope>
    <source>
        <strain evidence="1 2">VS20</strain>
    </source>
</reference>
<protein>
    <submittedName>
        <fullName evidence="1">Uncharacterized protein</fullName>
    </submittedName>
</protein>
<gene>
    <name evidence="1" type="ORF">SDRG_09785</name>
</gene>
<dbReference type="InParanoid" id="T0RJQ9"/>
<organism evidence="1 2">
    <name type="scientific">Saprolegnia diclina (strain VS20)</name>
    <dbReference type="NCBI Taxonomy" id="1156394"/>
    <lineage>
        <taxon>Eukaryota</taxon>
        <taxon>Sar</taxon>
        <taxon>Stramenopiles</taxon>
        <taxon>Oomycota</taxon>
        <taxon>Saprolegniomycetes</taxon>
        <taxon>Saprolegniales</taxon>
        <taxon>Saprolegniaceae</taxon>
        <taxon>Saprolegnia</taxon>
    </lineage>
</organism>
<name>T0RJQ9_SAPDV</name>
<accession>T0RJQ9</accession>
<dbReference type="RefSeq" id="XP_008613959.1">
    <property type="nucleotide sequence ID" value="XM_008615737.1"/>
</dbReference>
<keyword evidence="2" id="KW-1185">Reference proteome</keyword>
<proteinExistence type="predicted"/>
<dbReference type="GeneID" id="19950512"/>
<evidence type="ECO:0000313" key="2">
    <source>
        <dbReference type="Proteomes" id="UP000030762"/>
    </source>
</evidence>
<dbReference type="OrthoDB" id="4772757at2759"/>
<dbReference type="Proteomes" id="UP000030762">
    <property type="component" value="Unassembled WGS sequence"/>
</dbReference>
<evidence type="ECO:0000313" key="1">
    <source>
        <dbReference type="EMBL" id="EQC32458.1"/>
    </source>
</evidence>